<sequence>VLDIYGSEDYPAVHRLAPIRLEKIQLGGHLGSTQVVVDGADHDFTAYTGTMAQTISRWLDSLTF</sequence>
<feature type="non-terminal residue" evidence="1">
    <location>
        <position position="1"/>
    </location>
</feature>
<gene>
    <name evidence="1" type="ORF">METZ01_LOCUS47695</name>
</gene>
<accession>A0A381RUM4</accession>
<dbReference type="EMBL" id="UINC01002271">
    <property type="protein sequence ID" value="SUZ94841.1"/>
    <property type="molecule type" value="Genomic_DNA"/>
</dbReference>
<organism evidence="1">
    <name type="scientific">marine metagenome</name>
    <dbReference type="NCBI Taxonomy" id="408172"/>
    <lineage>
        <taxon>unclassified sequences</taxon>
        <taxon>metagenomes</taxon>
        <taxon>ecological metagenomes</taxon>
    </lineage>
</organism>
<proteinExistence type="predicted"/>
<name>A0A381RUM4_9ZZZZ</name>
<protein>
    <submittedName>
        <fullName evidence="1">Uncharacterized protein</fullName>
    </submittedName>
</protein>
<evidence type="ECO:0000313" key="1">
    <source>
        <dbReference type="EMBL" id="SUZ94841.1"/>
    </source>
</evidence>
<dbReference type="AlphaFoldDB" id="A0A381RUM4"/>
<reference evidence="1" key="1">
    <citation type="submission" date="2018-05" db="EMBL/GenBank/DDBJ databases">
        <authorList>
            <person name="Lanie J.A."/>
            <person name="Ng W.-L."/>
            <person name="Kazmierczak K.M."/>
            <person name="Andrzejewski T.M."/>
            <person name="Davidsen T.M."/>
            <person name="Wayne K.J."/>
            <person name="Tettelin H."/>
            <person name="Glass J.I."/>
            <person name="Rusch D."/>
            <person name="Podicherti R."/>
            <person name="Tsui H.-C.T."/>
            <person name="Winkler M.E."/>
        </authorList>
    </citation>
    <scope>NUCLEOTIDE SEQUENCE</scope>
</reference>